<dbReference type="Gramene" id="OBART04G03970.1">
    <property type="protein sequence ID" value="OBART04G03970.1"/>
    <property type="gene ID" value="OBART04G03970"/>
</dbReference>
<feature type="region of interest" description="Disordered" evidence="1">
    <location>
        <begin position="108"/>
        <end position="130"/>
    </location>
</feature>
<dbReference type="Proteomes" id="UP000026960">
    <property type="component" value="Chromosome 4"/>
</dbReference>
<sequence>MAPTWRTLGASPPPYGKSLPDGYIFFLASPPPGIIYLDEEVNWFDYCDTNTWSSLWLDFIEQLRYDDNSKNAKVYWLLPRKTFSDGNQTLLPQNRRAGVHPLMMTATKEDRKTIRKSKGESMKRNAQPRY</sequence>
<dbReference type="eggNOG" id="ENOG502R3UC">
    <property type="taxonomic scope" value="Eukaryota"/>
</dbReference>
<name>A0A0D3FSY7_9ORYZ</name>
<proteinExistence type="predicted"/>
<keyword evidence="3" id="KW-1185">Reference proteome</keyword>
<dbReference type="HOGENOM" id="CLU_1941310_0_0_1"/>
<feature type="compositionally biased region" description="Basic and acidic residues" evidence="1">
    <location>
        <begin position="108"/>
        <end position="123"/>
    </location>
</feature>
<accession>A0A0D3FSY7</accession>
<dbReference type="AlphaFoldDB" id="A0A0D3FSY7"/>
<organism evidence="2">
    <name type="scientific">Oryza barthii</name>
    <dbReference type="NCBI Taxonomy" id="65489"/>
    <lineage>
        <taxon>Eukaryota</taxon>
        <taxon>Viridiplantae</taxon>
        <taxon>Streptophyta</taxon>
        <taxon>Embryophyta</taxon>
        <taxon>Tracheophyta</taxon>
        <taxon>Spermatophyta</taxon>
        <taxon>Magnoliopsida</taxon>
        <taxon>Liliopsida</taxon>
        <taxon>Poales</taxon>
        <taxon>Poaceae</taxon>
        <taxon>BOP clade</taxon>
        <taxon>Oryzoideae</taxon>
        <taxon>Oryzeae</taxon>
        <taxon>Oryzinae</taxon>
        <taxon>Oryza</taxon>
    </lineage>
</organism>
<evidence type="ECO:0000256" key="1">
    <source>
        <dbReference type="SAM" id="MobiDB-lite"/>
    </source>
</evidence>
<reference evidence="2" key="1">
    <citation type="journal article" date="2009" name="Rice">
        <title>De Novo Next Generation Sequencing of Plant Genomes.</title>
        <authorList>
            <person name="Rounsley S."/>
            <person name="Marri P.R."/>
            <person name="Yu Y."/>
            <person name="He R."/>
            <person name="Sisneros N."/>
            <person name="Goicoechea J.L."/>
            <person name="Lee S.J."/>
            <person name="Angelova A."/>
            <person name="Kudrna D."/>
            <person name="Luo M."/>
            <person name="Affourtit J."/>
            <person name="Desany B."/>
            <person name="Knight J."/>
            <person name="Niazi F."/>
            <person name="Egholm M."/>
            <person name="Wing R.A."/>
        </authorList>
    </citation>
    <scope>NUCLEOTIDE SEQUENCE [LARGE SCALE GENOMIC DNA]</scope>
    <source>
        <strain evidence="2">cv. IRGC 105608</strain>
    </source>
</reference>
<protein>
    <submittedName>
        <fullName evidence="2">Uncharacterized protein</fullName>
    </submittedName>
</protein>
<reference evidence="2" key="2">
    <citation type="submission" date="2015-03" db="UniProtKB">
        <authorList>
            <consortium name="EnsemblPlants"/>
        </authorList>
    </citation>
    <scope>IDENTIFICATION</scope>
</reference>
<dbReference type="PaxDb" id="65489-OBART04G03970.1"/>
<evidence type="ECO:0000313" key="2">
    <source>
        <dbReference type="EnsemblPlants" id="OBART04G03970.1"/>
    </source>
</evidence>
<dbReference type="EnsemblPlants" id="OBART04G03970.1">
    <property type="protein sequence ID" value="OBART04G03970.1"/>
    <property type="gene ID" value="OBART04G03970"/>
</dbReference>
<evidence type="ECO:0000313" key="3">
    <source>
        <dbReference type="Proteomes" id="UP000026960"/>
    </source>
</evidence>